<dbReference type="EMBL" id="KV875816">
    <property type="protein sequence ID" value="RZR73057.1"/>
    <property type="molecule type" value="Genomic_DNA"/>
</dbReference>
<dbReference type="GO" id="GO:0008686">
    <property type="term" value="F:3,4-dihydroxy-2-butanone-4-phosphate synthase activity"/>
    <property type="evidence" value="ECO:0007669"/>
    <property type="project" value="UniProtKB-EC"/>
</dbReference>
<evidence type="ECO:0000256" key="2">
    <source>
        <dbReference type="ARBA" id="ARBA00008976"/>
    </source>
</evidence>
<comment type="similarity">
    <text evidence="2">In the C-terminal section; belongs to the GTP cyclohydrolase II family.</text>
</comment>
<dbReference type="GO" id="GO:0009507">
    <property type="term" value="C:chloroplast"/>
    <property type="evidence" value="ECO:0007669"/>
    <property type="project" value="TreeGrafter"/>
</dbReference>
<reference evidence="7" key="1">
    <citation type="journal article" date="2018" name="Data Brief">
        <title>Genome sequence data from 17 accessions of Ensete ventricosum, a staple food crop for millions in Ethiopia.</title>
        <authorList>
            <person name="Yemataw Z."/>
            <person name="Muzemil S."/>
            <person name="Ambachew D."/>
            <person name="Tripathi L."/>
            <person name="Tesfaye K."/>
            <person name="Chala A."/>
            <person name="Farbos A."/>
            <person name="O'Neill P."/>
            <person name="Moore K."/>
            <person name="Grant M."/>
            <person name="Studholme D.J."/>
        </authorList>
    </citation>
    <scope>NUCLEOTIDE SEQUENCE [LARGE SCALE GENOMIC DNA]</scope>
    <source>
        <tissue evidence="7">Leaf</tissue>
    </source>
</reference>
<feature type="domain" description="GTP cyclohydrolase II" evidence="6">
    <location>
        <begin position="106"/>
        <end position="192"/>
    </location>
</feature>
<protein>
    <recommendedName>
        <fullName evidence="3">3,4-dihydroxy-2-butanone-4-phosphate synthase</fullName>
        <ecNumber evidence="3">4.1.99.12</ecNumber>
    </recommendedName>
</protein>
<evidence type="ECO:0000256" key="1">
    <source>
        <dbReference type="ARBA" id="ARBA00004904"/>
    </source>
</evidence>
<dbReference type="GO" id="GO:0009231">
    <property type="term" value="P:riboflavin biosynthetic process"/>
    <property type="evidence" value="ECO:0007669"/>
    <property type="project" value="UniProtKB-KW"/>
</dbReference>
<dbReference type="AlphaFoldDB" id="A0A445MFJ7"/>
<dbReference type="GO" id="GO:0046872">
    <property type="term" value="F:metal ion binding"/>
    <property type="evidence" value="ECO:0007669"/>
    <property type="project" value="UniProtKB-KW"/>
</dbReference>
<evidence type="ECO:0000256" key="4">
    <source>
        <dbReference type="ARBA" id="ARBA00022619"/>
    </source>
</evidence>
<dbReference type="PANTHER" id="PTHR21327">
    <property type="entry name" value="GTP CYCLOHYDROLASE II-RELATED"/>
    <property type="match status" value="1"/>
</dbReference>
<sequence>MRKVIHVGREWGIRLNSDLCLGNLHPGLGDQVPLPRIRCEDLARRSHRGGGARCDPSDDQLKGRPYPWPHVRGQVRLVAVCPADVAQRRGTPFFINWISAQPALSVHSECLTGDIFGSARCDCGDQLELAMEMIEKAGRGVLVYLRGHEGRGIGLGHKLRAYNLQDDGRDTVEANEELQLPVDSREYGIGALVRQQIA</sequence>
<dbReference type="InterPro" id="IPR036144">
    <property type="entry name" value="RibA-like_sf"/>
</dbReference>
<dbReference type="InterPro" id="IPR032677">
    <property type="entry name" value="GTP_cyclohydro_II"/>
</dbReference>
<evidence type="ECO:0000259" key="6">
    <source>
        <dbReference type="Pfam" id="PF00925"/>
    </source>
</evidence>
<dbReference type="EC" id="4.1.99.12" evidence="3"/>
<evidence type="ECO:0000313" key="7">
    <source>
        <dbReference type="EMBL" id="RZR73057.1"/>
    </source>
</evidence>
<keyword evidence="5" id="KW-0479">Metal-binding</keyword>
<dbReference type="Proteomes" id="UP000290560">
    <property type="component" value="Unassembled WGS sequence"/>
</dbReference>
<comment type="pathway">
    <text evidence="1">Cofactor biosynthesis; riboflavin biosynthesis; 2-hydroxy-3-oxobutyl phosphate from D-ribulose 5-phosphate: step 1/1.</text>
</comment>
<evidence type="ECO:0000256" key="5">
    <source>
        <dbReference type="ARBA" id="ARBA00022723"/>
    </source>
</evidence>
<evidence type="ECO:0000256" key="3">
    <source>
        <dbReference type="ARBA" id="ARBA00012153"/>
    </source>
</evidence>
<organism evidence="7">
    <name type="scientific">Ensete ventricosum</name>
    <name type="common">Abyssinian banana</name>
    <name type="synonym">Musa ensete</name>
    <dbReference type="NCBI Taxonomy" id="4639"/>
    <lineage>
        <taxon>Eukaryota</taxon>
        <taxon>Viridiplantae</taxon>
        <taxon>Streptophyta</taxon>
        <taxon>Embryophyta</taxon>
        <taxon>Tracheophyta</taxon>
        <taxon>Spermatophyta</taxon>
        <taxon>Magnoliopsida</taxon>
        <taxon>Liliopsida</taxon>
        <taxon>Zingiberales</taxon>
        <taxon>Musaceae</taxon>
        <taxon>Ensete</taxon>
    </lineage>
</organism>
<gene>
    <name evidence="7" type="ORF">BHM03_00019653</name>
</gene>
<dbReference type="PANTHER" id="PTHR21327:SF18">
    <property type="entry name" value="3,4-DIHYDROXY-2-BUTANONE 4-PHOSPHATE SYNTHASE"/>
    <property type="match status" value="1"/>
</dbReference>
<proteinExistence type="inferred from homology"/>
<name>A0A445MFJ7_ENSVE</name>
<dbReference type="Pfam" id="PF00925">
    <property type="entry name" value="GTP_cyclohydro2"/>
    <property type="match status" value="1"/>
</dbReference>
<accession>A0A445MFJ7</accession>
<dbReference type="Gene3D" id="3.40.50.10990">
    <property type="entry name" value="GTP cyclohydrolase II"/>
    <property type="match status" value="1"/>
</dbReference>
<keyword evidence="4" id="KW-0686">Riboflavin biosynthesis</keyword>
<dbReference type="SUPFAM" id="SSF142695">
    <property type="entry name" value="RibA-like"/>
    <property type="match status" value="1"/>
</dbReference>